<feature type="coiled-coil region" evidence="1">
    <location>
        <begin position="162"/>
        <end position="200"/>
    </location>
</feature>
<feature type="transmembrane region" description="Helical" evidence="2">
    <location>
        <begin position="129"/>
        <end position="149"/>
    </location>
</feature>
<accession>A0A1W2B4E2</accession>
<proteinExistence type="predicted"/>
<feature type="coiled-coil region" evidence="1">
    <location>
        <begin position="69"/>
        <end position="110"/>
    </location>
</feature>
<organism evidence="4 5">
    <name type="scientific">Pedobacter nyackensis</name>
    <dbReference type="NCBI Taxonomy" id="475255"/>
    <lineage>
        <taxon>Bacteria</taxon>
        <taxon>Pseudomonadati</taxon>
        <taxon>Bacteroidota</taxon>
        <taxon>Sphingobacteriia</taxon>
        <taxon>Sphingobacteriales</taxon>
        <taxon>Sphingobacteriaceae</taxon>
        <taxon>Pedobacter</taxon>
    </lineage>
</organism>
<evidence type="ECO:0000256" key="3">
    <source>
        <dbReference type="SAM" id="SignalP"/>
    </source>
</evidence>
<evidence type="ECO:0000256" key="2">
    <source>
        <dbReference type="SAM" id="Phobius"/>
    </source>
</evidence>
<protein>
    <submittedName>
        <fullName evidence="4">Uncharacterized protein</fullName>
    </submittedName>
</protein>
<dbReference type="OrthoDB" id="981213at2"/>
<keyword evidence="2" id="KW-0472">Membrane</keyword>
<keyword evidence="1" id="KW-0175">Coiled coil</keyword>
<dbReference type="EMBL" id="FWYB01000002">
    <property type="protein sequence ID" value="SMC67796.1"/>
    <property type="molecule type" value="Genomic_DNA"/>
</dbReference>
<keyword evidence="3" id="KW-0732">Signal</keyword>
<dbReference type="RefSeq" id="WP_084287540.1">
    <property type="nucleotide sequence ID" value="NZ_FWYB01000002.1"/>
</dbReference>
<feature type="chain" id="PRO_5012822800" evidence="3">
    <location>
        <begin position="24"/>
        <end position="202"/>
    </location>
</feature>
<dbReference type="Proteomes" id="UP000192678">
    <property type="component" value="Unassembled WGS sequence"/>
</dbReference>
<dbReference type="STRING" id="475255.SAMN04488101_10296"/>
<name>A0A1W2B4E2_9SPHI</name>
<gene>
    <name evidence="4" type="ORF">SAMN04488101_10296</name>
</gene>
<evidence type="ECO:0000313" key="5">
    <source>
        <dbReference type="Proteomes" id="UP000192678"/>
    </source>
</evidence>
<keyword evidence="5" id="KW-1185">Reference proteome</keyword>
<evidence type="ECO:0000256" key="1">
    <source>
        <dbReference type="SAM" id="Coils"/>
    </source>
</evidence>
<keyword evidence="2" id="KW-1133">Transmembrane helix</keyword>
<dbReference type="AlphaFoldDB" id="A0A1W2B4E2"/>
<reference evidence="4 5" key="1">
    <citation type="submission" date="2017-04" db="EMBL/GenBank/DDBJ databases">
        <authorList>
            <person name="Afonso C.L."/>
            <person name="Miller P.J."/>
            <person name="Scott M.A."/>
            <person name="Spackman E."/>
            <person name="Goraichik I."/>
            <person name="Dimitrov K.M."/>
            <person name="Suarez D.L."/>
            <person name="Swayne D.E."/>
        </authorList>
    </citation>
    <scope>NUCLEOTIDE SEQUENCE [LARGE SCALE GENOMIC DNA]</scope>
    <source>
        <strain evidence="4 5">DSM 19625</strain>
    </source>
</reference>
<sequence length="202" mass="22865">MRKAILPIISAFILSLSAQGQLAQDTTKLDPTLKGQYQLMLAKAKTISGYKLVNPARMNAFWRNLNDSLTTERKQLASTSRKIKEHEKAIADLKAQITGQENSLASTNAKMNEISFLGISFTKSTYTTMVWSLIIGLAAALTVIILRSAKHIHEAKYRSSLYEEVAQEYQTYKTKANEKEKKLARELQDERNKIDELTNRVR</sequence>
<feature type="signal peptide" evidence="3">
    <location>
        <begin position="1"/>
        <end position="23"/>
    </location>
</feature>
<keyword evidence="2" id="KW-0812">Transmembrane</keyword>
<evidence type="ECO:0000313" key="4">
    <source>
        <dbReference type="EMBL" id="SMC67796.1"/>
    </source>
</evidence>